<comment type="caution">
    <text evidence="1">The sequence shown here is derived from an EMBL/GenBank/DDBJ whole genome shotgun (WGS) entry which is preliminary data.</text>
</comment>
<reference evidence="2" key="1">
    <citation type="journal article" date="2023" name="Nat. Plants">
        <title>Single-cell RNA sequencing provides a high-resolution roadmap for understanding the multicellular compartmentation of specialized metabolism.</title>
        <authorList>
            <person name="Sun S."/>
            <person name="Shen X."/>
            <person name="Li Y."/>
            <person name="Li Y."/>
            <person name="Wang S."/>
            <person name="Li R."/>
            <person name="Zhang H."/>
            <person name="Shen G."/>
            <person name="Guo B."/>
            <person name="Wei J."/>
            <person name="Xu J."/>
            <person name="St-Pierre B."/>
            <person name="Chen S."/>
            <person name="Sun C."/>
        </authorList>
    </citation>
    <scope>NUCLEOTIDE SEQUENCE [LARGE SCALE GENOMIC DNA]</scope>
</reference>
<evidence type="ECO:0000313" key="2">
    <source>
        <dbReference type="Proteomes" id="UP001060085"/>
    </source>
</evidence>
<protein>
    <submittedName>
        <fullName evidence="1">Uncharacterized protein</fullName>
    </submittedName>
</protein>
<keyword evidence="2" id="KW-1185">Reference proteome</keyword>
<dbReference type="EMBL" id="CM044704">
    <property type="protein sequence ID" value="KAI5666116.1"/>
    <property type="molecule type" value="Genomic_DNA"/>
</dbReference>
<dbReference type="Proteomes" id="UP001060085">
    <property type="component" value="Linkage Group LG04"/>
</dbReference>
<accession>A0ACC0AZD3</accession>
<gene>
    <name evidence="1" type="ORF">M9H77_15969</name>
</gene>
<proteinExistence type="predicted"/>
<evidence type="ECO:0000313" key="1">
    <source>
        <dbReference type="EMBL" id="KAI5666116.1"/>
    </source>
</evidence>
<name>A0ACC0AZD3_CATRO</name>
<sequence length="139" mass="16113">MEEVSTHVHPGPIVPDEVHSATSDLVRSRIPVLLPQLHWHVQPNPLAPLDAMWCTLFDLSQLPTRVLFTNRDQLDFMPSNQHQWAQHIRDGLVLPVEDLSSPTNDYIRWYRDIMRVYIDNTARRDIRTIGYPPARLTDG</sequence>
<organism evidence="1 2">
    <name type="scientific">Catharanthus roseus</name>
    <name type="common">Madagascar periwinkle</name>
    <name type="synonym">Vinca rosea</name>
    <dbReference type="NCBI Taxonomy" id="4058"/>
    <lineage>
        <taxon>Eukaryota</taxon>
        <taxon>Viridiplantae</taxon>
        <taxon>Streptophyta</taxon>
        <taxon>Embryophyta</taxon>
        <taxon>Tracheophyta</taxon>
        <taxon>Spermatophyta</taxon>
        <taxon>Magnoliopsida</taxon>
        <taxon>eudicotyledons</taxon>
        <taxon>Gunneridae</taxon>
        <taxon>Pentapetalae</taxon>
        <taxon>asterids</taxon>
        <taxon>lamiids</taxon>
        <taxon>Gentianales</taxon>
        <taxon>Apocynaceae</taxon>
        <taxon>Rauvolfioideae</taxon>
        <taxon>Vinceae</taxon>
        <taxon>Catharanthinae</taxon>
        <taxon>Catharanthus</taxon>
    </lineage>
</organism>